<sequence>MKEPNIDADLDRKIGSLLKDPDLAKRIAGKVIAKAEIQEVSKNIFVWQAAIAAVLLLGLAGLATFYVRSLKESEDPYSSSQNSAEYLASPIETEYIWENTDLIIETSFSER</sequence>
<reference evidence="2 3" key="1">
    <citation type="submission" date="2017-07" db="EMBL/GenBank/DDBJ databases">
        <title>Leptospira spp. isolated from tropical soils.</title>
        <authorList>
            <person name="Thibeaux R."/>
            <person name="Iraola G."/>
            <person name="Ferres I."/>
            <person name="Bierque E."/>
            <person name="Girault D."/>
            <person name="Soupe-Gilbert M.-E."/>
            <person name="Picardeau M."/>
            <person name="Goarant C."/>
        </authorList>
    </citation>
    <scope>NUCLEOTIDE SEQUENCE [LARGE SCALE GENOMIC DNA]</scope>
    <source>
        <strain evidence="2 3">FH4-C-A2</strain>
    </source>
</reference>
<evidence type="ECO:0000313" key="3">
    <source>
        <dbReference type="Proteomes" id="UP000231926"/>
    </source>
</evidence>
<protein>
    <submittedName>
        <fullName evidence="2">Uncharacterized protein</fullName>
    </submittedName>
</protein>
<dbReference type="AlphaFoldDB" id="A0A2M9Y824"/>
<feature type="transmembrane region" description="Helical" evidence="1">
    <location>
        <begin position="44"/>
        <end position="67"/>
    </location>
</feature>
<dbReference type="RefSeq" id="WP_100711612.1">
    <property type="nucleotide sequence ID" value="NZ_NPDR01000011.1"/>
</dbReference>
<dbReference type="OrthoDB" id="331328at2"/>
<comment type="caution">
    <text evidence="2">The sequence shown here is derived from an EMBL/GenBank/DDBJ whole genome shotgun (WGS) entry which is preliminary data.</text>
</comment>
<keyword evidence="1" id="KW-1133">Transmembrane helix</keyword>
<dbReference type="EMBL" id="NPDR01000011">
    <property type="protein sequence ID" value="PJZ47718.1"/>
    <property type="molecule type" value="Genomic_DNA"/>
</dbReference>
<keyword evidence="1" id="KW-0472">Membrane</keyword>
<evidence type="ECO:0000256" key="1">
    <source>
        <dbReference type="SAM" id="Phobius"/>
    </source>
</evidence>
<keyword evidence="1" id="KW-0812">Transmembrane</keyword>
<organism evidence="2 3">
    <name type="scientific">Leptospira saintgironsiae</name>
    <dbReference type="NCBI Taxonomy" id="2023183"/>
    <lineage>
        <taxon>Bacteria</taxon>
        <taxon>Pseudomonadati</taxon>
        <taxon>Spirochaetota</taxon>
        <taxon>Spirochaetia</taxon>
        <taxon>Leptospirales</taxon>
        <taxon>Leptospiraceae</taxon>
        <taxon>Leptospira</taxon>
    </lineage>
</organism>
<dbReference type="Proteomes" id="UP000231926">
    <property type="component" value="Unassembled WGS sequence"/>
</dbReference>
<accession>A0A2M9Y824</accession>
<proteinExistence type="predicted"/>
<gene>
    <name evidence="2" type="ORF">CH362_17495</name>
</gene>
<name>A0A2M9Y824_9LEPT</name>
<keyword evidence="3" id="KW-1185">Reference proteome</keyword>
<evidence type="ECO:0000313" key="2">
    <source>
        <dbReference type="EMBL" id="PJZ47718.1"/>
    </source>
</evidence>